<dbReference type="InterPro" id="IPR011701">
    <property type="entry name" value="MFS"/>
</dbReference>
<dbReference type="OrthoDB" id="2213137at2759"/>
<feature type="transmembrane region" description="Helical" evidence="3">
    <location>
        <begin position="242"/>
        <end position="261"/>
    </location>
</feature>
<dbReference type="Proteomes" id="UP000799118">
    <property type="component" value="Unassembled WGS sequence"/>
</dbReference>
<dbReference type="SUPFAM" id="SSF103473">
    <property type="entry name" value="MFS general substrate transporter"/>
    <property type="match status" value="1"/>
</dbReference>
<proteinExistence type="inferred from homology"/>
<name>A0A6A4I9Y3_9AGAR</name>
<keyword evidence="6" id="KW-1185">Reference proteome</keyword>
<sequence>MSDLPEYLTSYVVQSNDIIPIDVVFEGPLAELGEPKKSIVHSVIKVDSDSEKVPVTAIEETYPDRWTTGMARRDWLFSILGHRLVVHYKDFVVISSGWTLTWGVREDYYHSTMFPDTSLSVLSITVGLASFIMCASSYLFGGLGDRFGYKVKVIAISCCLGYLSLLASAFATKVYQLFLFQGVLLGLSQGMGLPLYYSICSQWFLKKRGLATGIAVSGNGIGGAIETLIARRLITELGYKNTLIAFSSVHAFIWVVAWFLLKERLPPGTNPETKKRWLPKKITGTFYSVALSMFFGVFGSFTPYYLITTYTEQVVPSVKFGSLLATVPLIVMSFCLGIGRITAGQLADAFGPTNMFFCSFFIGGILQMVFWTFARSYAAIIAFSALNGLIGLATITGFMILANAPGQFAGLVIGATILSSSGNNWTAVSLYSGSMQVMGALCILYARFHKDRRLFIKV</sequence>
<dbReference type="GO" id="GO:0016020">
    <property type="term" value="C:membrane"/>
    <property type="evidence" value="ECO:0007669"/>
    <property type="project" value="UniProtKB-SubCell"/>
</dbReference>
<feature type="transmembrane region" description="Helical" evidence="3">
    <location>
        <begin position="355"/>
        <end position="374"/>
    </location>
</feature>
<evidence type="ECO:0000313" key="6">
    <source>
        <dbReference type="Proteomes" id="UP000799118"/>
    </source>
</evidence>
<dbReference type="PANTHER" id="PTHR11360">
    <property type="entry name" value="MONOCARBOXYLATE TRANSPORTER"/>
    <property type="match status" value="1"/>
</dbReference>
<organism evidence="5 6">
    <name type="scientific">Gymnopus androsaceus JB14</name>
    <dbReference type="NCBI Taxonomy" id="1447944"/>
    <lineage>
        <taxon>Eukaryota</taxon>
        <taxon>Fungi</taxon>
        <taxon>Dikarya</taxon>
        <taxon>Basidiomycota</taxon>
        <taxon>Agaricomycotina</taxon>
        <taxon>Agaricomycetes</taxon>
        <taxon>Agaricomycetidae</taxon>
        <taxon>Agaricales</taxon>
        <taxon>Marasmiineae</taxon>
        <taxon>Omphalotaceae</taxon>
        <taxon>Gymnopus</taxon>
    </lineage>
</organism>
<keyword evidence="3" id="KW-0472">Membrane</keyword>
<evidence type="ECO:0000259" key="4">
    <source>
        <dbReference type="PROSITE" id="PS50850"/>
    </source>
</evidence>
<protein>
    <submittedName>
        <fullName evidence="5">MFS general substrate transporter</fullName>
    </submittedName>
</protein>
<feature type="transmembrane region" description="Helical" evidence="3">
    <location>
        <begin position="119"/>
        <end position="141"/>
    </location>
</feature>
<evidence type="ECO:0000256" key="1">
    <source>
        <dbReference type="ARBA" id="ARBA00004141"/>
    </source>
</evidence>
<feature type="transmembrane region" description="Helical" evidence="3">
    <location>
        <begin position="177"/>
        <end position="197"/>
    </location>
</feature>
<comment type="subcellular location">
    <subcellularLocation>
        <location evidence="1">Membrane</location>
        <topology evidence="1">Multi-pass membrane protein</topology>
    </subcellularLocation>
</comment>
<dbReference type="Pfam" id="PF07690">
    <property type="entry name" value="MFS_1"/>
    <property type="match status" value="1"/>
</dbReference>
<evidence type="ECO:0000256" key="2">
    <source>
        <dbReference type="ARBA" id="ARBA00006727"/>
    </source>
</evidence>
<keyword evidence="3" id="KW-1133">Transmembrane helix</keyword>
<dbReference type="InterPro" id="IPR020846">
    <property type="entry name" value="MFS_dom"/>
</dbReference>
<feature type="transmembrane region" description="Helical" evidence="3">
    <location>
        <begin position="282"/>
        <end position="301"/>
    </location>
</feature>
<evidence type="ECO:0000313" key="5">
    <source>
        <dbReference type="EMBL" id="KAE9405887.1"/>
    </source>
</evidence>
<feature type="transmembrane region" description="Helical" evidence="3">
    <location>
        <begin position="380"/>
        <end position="401"/>
    </location>
</feature>
<reference evidence="5" key="1">
    <citation type="journal article" date="2019" name="Environ. Microbiol.">
        <title>Fungal ecological strategies reflected in gene transcription - a case study of two litter decomposers.</title>
        <authorList>
            <person name="Barbi F."/>
            <person name="Kohler A."/>
            <person name="Barry K."/>
            <person name="Baskaran P."/>
            <person name="Daum C."/>
            <person name="Fauchery L."/>
            <person name="Ihrmark K."/>
            <person name="Kuo A."/>
            <person name="LaButti K."/>
            <person name="Lipzen A."/>
            <person name="Morin E."/>
            <person name="Grigoriev I.V."/>
            <person name="Henrissat B."/>
            <person name="Lindahl B."/>
            <person name="Martin F."/>
        </authorList>
    </citation>
    <scope>NUCLEOTIDE SEQUENCE</scope>
    <source>
        <strain evidence="5">JB14</strain>
    </source>
</reference>
<accession>A0A6A4I9Y3</accession>
<feature type="domain" description="Major facilitator superfamily (MFS) profile" evidence="4">
    <location>
        <begin position="76"/>
        <end position="458"/>
    </location>
</feature>
<dbReference type="Gene3D" id="1.20.1250.20">
    <property type="entry name" value="MFS general substrate transporter like domains"/>
    <property type="match status" value="1"/>
</dbReference>
<dbReference type="GO" id="GO:0022857">
    <property type="term" value="F:transmembrane transporter activity"/>
    <property type="evidence" value="ECO:0007669"/>
    <property type="project" value="InterPro"/>
</dbReference>
<dbReference type="PANTHER" id="PTHR11360:SF284">
    <property type="entry name" value="EG:103B4.3 PROTEIN-RELATED"/>
    <property type="match status" value="1"/>
</dbReference>
<keyword evidence="3" id="KW-0812">Transmembrane</keyword>
<dbReference type="EMBL" id="ML769406">
    <property type="protein sequence ID" value="KAE9405887.1"/>
    <property type="molecule type" value="Genomic_DNA"/>
</dbReference>
<comment type="similarity">
    <text evidence="2">Belongs to the major facilitator superfamily. Monocarboxylate porter (TC 2.A.1.13) family.</text>
</comment>
<feature type="transmembrane region" description="Helical" evidence="3">
    <location>
        <begin position="431"/>
        <end position="448"/>
    </location>
</feature>
<evidence type="ECO:0000256" key="3">
    <source>
        <dbReference type="SAM" id="Phobius"/>
    </source>
</evidence>
<dbReference type="AlphaFoldDB" id="A0A6A4I9Y3"/>
<dbReference type="PROSITE" id="PS50850">
    <property type="entry name" value="MFS"/>
    <property type="match status" value="1"/>
</dbReference>
<dbReference type="InterPro" id="IPR050327">
    <property type="entry name" value="Proton-linked_MCT"/>
</dbReference>
<feature type="transmembrane region" description="Helical" evidence="3">
    <location>
        <begin position="153"/>
        <end position="171"/>
    </location>
</feature>
<gene>
    <name evidence="5" type="ORF">BT96DRAFT_988131</name>
</gene>
<feature type="transmembrane region" description="Helical" evidence="3">
    <location>
        <begin position="321"/>
        <end position="343"/>
    </location>
</feature>
<dbReference type="InterPro" id="IPR036259">
    <property type="entry name" value="MFS_trans_sf"/>
</dbReference>